<dbReference type="EMBL" id="JABFAC010000004">
    <property type="protein sequence ID" value="MBA0611966.1"/>
    <property type="molecule type" value="Genomic_DNA"/>
</dbReference>
<evidence type="ECO:0000313" key="3">
    <source>
        <dbReference type="Proteomes" id="UP000593561"/>
    </source>
</evidence>
<evidence type="ECO:0000256" key="1">
    <source>
        <dbReference type="SAM" id="Phobius"/>
    </source>
</evidence>
<comment type="caution">
    <text evidence="2">The sequence shown here is derived from an EMBL/GenBank/DDBJ whole genome shotgun (WGS) entry which is preliminary data.</text>
</comment>
<keyword evidence="1" id="KW-0812">Transmembrane</keyword>
<protein>
    <submittedName>
        <fullName evidence="2">Uncharacterized protein</fullName>
    </submittedName>
</protein>
<accession>A0A7J8RF30</accession>
<gene>
    <name evidence="2" type="ORF">Godav_012615</name>
</gene>
<name>A0A7J8RF30_GOSDV</name>
<keyword evidence="1" id="KW-0472">Membrane</keyword>
<dbReference type="Proteomes" id="UP000593561">
    <property type="component" value="Unassembled WGS sequence"/>
</dbReference>
<keyword evidence="3" id="KW-1185">Reference proteome</keyword>
<organism evidence="2 3">
    <name type="scientific">Gossypium davidsonii</name>
    <name type="common">Davidson's cotton</name>
    <name type="synonym">Gossypium klotzschianum subsp. davidsonii</name>
    <dbReference type="NCBI Taxonomy" id="34287"/>
    <lineage>
        <taxon>Eukaryota</taxon>
        <taxon>Viridiplantae</taxon>
        <taxon>Streptophyta</taxon>
        <taxon>Embryophyta</taxon>
        <taxon>Tracheophyta</taxon>
        <taxon>Spermatophyta</taxon>
        <taxon>Magnoliopsida</taxon>
        <taxon>eudicotyledons</taxon>
        <taxon>Gunneridae</taxon>
        <taxon>Pentapetalae</taxon>
        <taxon>rosids</taxon>
        <taxon>malvids</taxon>
        <taxon>Malvales</taxon>
        <taxon>Malvaceae</taxon>
        <taxon>Malvoideae</taxon>
        <taxon>Gossypium</taxon>
    </lineage>
</organism>
<feature type="transmembrane region" description="Helical" evidence="1">
    <location>
        <begin position="6"/>
        <end position="25"/>
    </location>
</feature>
<proteinExistence type="predicted"/>
<dbReference type="AlphaFoldDB" id="A0A7J8RF30"/>
<keyword evidence="1" id="KW-1133">Transmembrane helix</keyword>
<sequence length="52" mass="6021">MTTRNHPLQVWFIVTMNFVLLHMTVNSKIVSLIFNVNTMLLMVMGPQMVDTL</sequence>
<evidence type="ECO:0000313" key="2">
    <source>
        <dbReference type="EMBL" id="MBA0611966.1"/>
    </source>
</evidence>
<reference evidence="2 3" key="1">
    <citation type="journal article" date="2019" name="Genome Biol. Evol.">
        <title>Insights into the evolution of the New World diploid cottons (Gossypium, subgenus Houzingenia) based on genome sequencing.</title>
        <authorList>
            <person name="Grover C.E."/>
            <person name="Arick M.A. 2nd"/>
            <person name="Thrash A."/>
            <person name="Conover J.L."/>
            <person name="Sanders W.S."/>
            <person name="Peterson D.G."/>
            <person name="Frelichowski J.E."/>
            <person name="Scheffler J.A."/>
            <person name="Scheffler B.E."/>
            <person name="Wendel J.F."/>
        </authorList>
    </citation>
    <scope>NUCLEOTIDE SEQUENCE [LARGE SCALE GENOMIC DNA]</scope>
    <source>
        <strain evidence="2">27</strain>
        <tissue evidence="2">Leaf</tissue>
    </source>
</reference>